<proteinExistence type="predicted"/>
<accession>X0RF61</accession>
<reference evidence="2" key="1">
    <citation type="journal article" date="2014" name="Front. Microbiol.">
        <title>High frequency of phylogenetically diverse reductive dehalogenase-homologous genes in deep subseafloor sedimentary metagenomes.</title>
        <authorList>
            <person name="Kawai M."/>
            <person name="Futagami T."/>
            <person name="Toyoda A."/>
            <person name="Takaki Y."/>
            <person name="Nishi S."/>
            <person name="Hori S."/>
            <person name="Arai W."/>
            <person name="Tsubouchi T."/>
            <person name="Morono Y."/>
            <person name="Uchiyama I."/>
            <person name="Ito T."/>
            <person name="Fujiyama A."/>
            <person name="Inagaki F."/>
            <person name="Takami H."/>
        </authorList>
    </citation>
    <scope>NUCLEOTIDE SEQUENCE</scope>
    <source>
        <strain evidence="2">Expedition CK06-06</strain>
    </source>
</reference>
<feature type="non-terminal residue" evidence="2">
    <location>
        <position position="1"/>
    </location>
</feature>
<gene>
    <name evidence="2" type="ORF">S01H1_16772</name>
</gene>
<feature type="compositionally biased region" description="Acidic residues" evidence="1">
    <location>
        <begin position="198"/>
        <end position="212"/>
    </location>
</feature>
<evidence type="ECO:0008006" key="3">
    <source>
        <dbReference type="Google" id="ProtNLM"/>
    </source>
</evidence>
<evidence type="ECO:0000313" key="2">
    <source>
        <dbReference type="EMBL" id="GAF67539.1"/>
    </source>
</evidence>
<dbReference type="EMBL" id="BARS01008844">
    <property type="protein sequence ID" value="GAF67539.1"/>
    <property type="molecule type" value="Genomic_DNA"/>
</dbReference>
<protein>
    <recommendedName>
        <fullName evidence="3">UvrD-like helicase C-terminal domain-containing protein</fullName>
    </recommendedName>
</protein>
<sequence>DADDHKQEPRDDAPEGFVRLFLVPDVEGVNKTAVEAEIANKMAEITSDNQWSGENKEIKTLTLEHHMAARRGGFNDFFEPLYQVSKFKTGLLDGTLSGISFFSQQVLPLVKSLQTKNEFAVAQIVKKYSPLVTTDALKTSESPLGEIRKSDAAVKSLFSLWDDDHDPSLIDCLKSIAASGLFAIPDIFAPILSRGDSVEDDTEPDDSAETSDNDSNIDAWDKALSVPFSQLESYVQYISDKSQFGTHQGIKGLQFPRVMVVLDDNEARGFMFSYDKLLGVRALTSTDQQNIQEGRETSIDRTRRLFYVICSRSQSSLAVVVYTKEKQKIVDHLHNLEWFDDNEIIELG</sequence>
<feature type="region of interest" description="Disordered" evidence="1">
    <location>
        <begin position="195"/>
        <end position="216"/>
    </location>
</feature>
<dbReference type="SUPFAM" id="SSF52540">
    <property type="entry name" value="P-loop containing nucleoside triphosphate hydrolases"/>
    <property type="match status" value="1"/>
</dbReference>
<evidence type="ECO:0000256" key="1">
    <source>
        <dbReference type="SAM" id="MobiDB-lite"/>
    </source>
</evidence>
<name>X0RF61_9ZZZZ</name>
<comment type="caution">
    <text evidence="2">The sequence shown here is derived from an EMBL/GenBank/DDBJ whole genome shotgun (WGS) entry which is preliminary data.</text>
</comment>
<dbReference type="AlphaFoldDB" id="X0RF61"/>
<organism evidence="2">
    <name type="scientific">marine sediment metagenome</name>
    <dbReference type="NCBI Taxonomy" id="412755"/>
    <lineage>
        <taxon>unclassified sequences</taxon>
        <taxon>metagenomes</taxon>
        <taxon>ecological metagenomes</taxon>
    </lineage>
</organism>
<dbReference type="Gene3D" id="3.40.50.300">
    <property type="entry name" value="P-loop containing nucleotide triphosphate hydrolases"/>
    <property type="match status" value="1"/>
</dbReference>
<dbReference type="InterPro" id="IPR027417">
    <property type="entry name" value="P-loop_NTPase"/>
</dbReference>